<dbReference type="InterPro" id="IPR000531">
    <property type="entry name" value="Beta-barrel_TonB"/>
</dbReference>
<comment type="similarity">
    <text evidence="10">Belongs to the TonB-dependent receptor family.</text>
</comment>
<sequence length="784" mass="85644">MKPLRGLGPLLPLGRLLPLLLFLGAPTPGQAQTAPGPVHGEITEQTTAAPLPGAVLRWLADAPAAADNFPTAAADAAGHFVLARPARAAGRLVVQALGYRPDTVAVAATGSPYLRVGLRPGLELGEVTVTTRALAYSALTPANTQVISARDLTKSACCNLAESFETNAAVEVTTSDAVSGAKQIQLLGLDGAYSLLTVDNQPALRGLAAPYRLGYLAGPWIENIEIIKGTGSVVNGYEAISGQVNVKLREPEKTDQLLFNAYGNDLGKFDVNLNASARLSPKWSTVLLLHTDHLGQRVDRNHDGFLDLPLATQFNALDKWKYISGHGVVTEVGLGALHETRQGGQLGFRPDAPDAYRQAWGTTQTTRRYTAFTKTSYTWPTRPFQSLGLLMNGTSHDFNSTYSFSEVTGPRRYDGTQRTGQATLLFQSIIGSTKHGYRAGLSYLYDDYQEYFSDGQTYLTETPADADAREHRVRHERVPGAFAEYTYQDSRHLTFVAGLRTDRHNLYGWQVTPRLNAKYDAGPNNIFRASAGRGFRVANPIADNASLLASARQFVIGTNLRPETAWNTGGSYTHYFTLWGRQATFVTDYYSTVFGNQVVADMYTAPQLVLIDNLGATGRSFAHSLQAELQAEPVKGLQVKAAYKHLDVRTTYDNELLPKPLTPANRAFLNLGYASAFDKYRADFTVQWFGERPVAHLGNDATHAHGAGSPAVYYAPRYAALNAQLTRAFKRLEVYAGVENLTNYRQPNPIESAAFPFSPNFDAAMVWGPVYGRLTYAGLRYRIE</sequence>
<dbReference type="Proteomes" id="UP000779507">
    <property type="component" value="Unassembled WGS sequence"/>
</dbReference>
<evidence type="ECO:0000259" key="12">
    <source>
        <dbReference type="Pfam" id="PF00593"/>
    </source>
</evidence>
<dbReference type="Gene3D" id="2.170.130.10">
    <property type="entry name" value="TonB-dependent receptor, plug domain"/>
    <property type="match status" value="1"/>
</dbReference>
<keyword evidence="8 14" id="KW-0675">Receptor</keyword>
<dbReference type="RefSeq" id="WP_173810876.1">
    <property type="nucleotide sequence ID" value="NZ_JABSNP010000014.1"/>
</dbReference>
<comment type="caution">
    <text evidence="14">The sequence shown here is derived from an EMBL/GenBank/DDBJ whole genome shotgun (WGS) entry which is preliminary data.</text>
</comment>
<keyword evidence="9" id="KW-0998">Cell outer membrane</keyword>
<dbReference type="Pfam" id="PF07715">
    <property type="entry name" value="Plug"/>
    <property type="match status" value="1"/>
</dbReference>
<dbReference type="InterPro" id="IPR039426">
    <property type="entry name" value="TonB-dep_rcpt-like"/>
</dbReference>
<protein>
    <submittedName>
        <fullName evidence="14">Outer membrane cobalamin receptor</fullName>
    </submittedName>
</protein>
<evidence type="ECO:0000256" key="1">
    <source>
        <dbReference type="ARBA" id="ARBA00004571"/>
    </source>
</evidence>
<dbReference type="InterPro" id="IPR037066">
    <property type="entry name" value="Plug_dom_sf"/>
</dbReference>
<feature type="domain" description="TonB-dependent receptor-like beta-barrel" evidence="12">
    <location>
        <begin position="346"/>
        <end position="741"/>
    </location>
</feature>
<feature type="chain" id="PRO_5047033353" evidence="11">
    <location>
        <begin position="32"/>
        <end position="784"/>
    </location>
</feature>
<dbReference type="SUPFAM" id="SSF56935">
    <property type="entry name" value="Porins"/>
    <property type="match status" value="1"/>
</dbReference>
<gene>
    <name evidence="14" type="ORF">HNP98_002960</name>
</gene>
<comment type="subcellular location">
    <subcellularLocation>
        <location evidence="1">Cell outer membrane</location>
        <topology evidence="1">Multi-pass membrane protein</topology>
    </subcellularLocation>
</comment>
<evidence type="ECO:0000256" key="6">
    <source>
        <dbReference type="ARBA" id="ARBA00023077"/>
    </source>
</evidence>
<evidence type="ECO:0000256" key="9">
    <source>
        <dbReference type="ARBA" id="ARBA00023237"/>
    </source>
</evidence>
<evidence type="ECO:0000256" key="4">
    <source>
        <dbReference type="ARBA" id="ARBA00022692"/>
    </source>
</evidence>
<dbReference type="InterPro" id="IPR012910">
    <property type="entry name" value="Plug_dom"/>
</dbReference>
<dbReference type="InterPro" id="IPR036942">
    <property type="entry name" value="Beta-barrel_TonB_sf"/>
</dbReference>
<evidence type="ECO:0000256" key="7">
    <source>
        <dbReference type="ARBA" id="ARBA00023136"/>
    </source>
</evidence>
<keyword evidence="5 11" id="KW-0732">Signal</keyword>
<dbReference type="PANTHER" id="PTHR30069:SF29">
    <property type="entry name" value="HEMOGLOBIN AND HEMOGLOBIN-HAPTOGLOBIN-BINDING PROTEIN 1-RELATED"/>
    <property type="match status" value="1"/>
</dbReference>
<evidence type="ECO:0000256" key="5">
    <source>
        <dbReference type="ARBA" id="ARBA00022729"/>
    </source>
</evidence>
<evidence type="ECO:0000256" key="8">
    <source>
        <dbReference type="ARBA" id="ARBA00023170"/>
    </source>
</evidence>
<evidence type="ECO:0000256" key="3">
    <source>
        <dbReference type="ARBA" id="ARBA00022452"/>
    </source>
</evidence>
<proteinExistence type="inferred from homology"/>
<dbReference type="EMBL" id="JABSNP010000014">
    <property type="protein sequence ID" value="NRT20121.1"/>
    <property type="molecule type" value="Genomic_DNA"/>
</dbReference>
<organism evidence="14 15">
    <name type="scientific">Hymenobacter caeli</name>
    <dbReference type="NCBI Taxonomy" id="2735894"/>
    <lineage>
        <taxon>Bacteria</taxon>
        <taxon>Pseudomonadati</taxon>
        <taxon>Bacteroidota</taxon>
        <taxon>Cytophagia</taxon>
        <taxon>Cytophagales</taxon>
        <taxon>Hymenobacteraceae</taxon>
        <taxon>Hymenobacter</taxon>
    </lineage>
</organism>
<dbReference type="Pfam" id="PF00593">
    <property type="entry name" value="TonB_dep_Rec_b-barrel"/>
    <property type="match status" value="1"/>
</dbReference>
<evidence type="ECO:0000313" key="15">
    <source>
        <dbReference type="Proteomes" id="UP000779507"/>
    </source>
</evidence>
<keyword evidence="4" id="KW-0812">Transmembrane</keyword>
<evidence type="ECO:0000256" key="11">
    <source>
        <dbReference type="SAM" id="SignalP"/>
    </source>
</evidence>
<keyword evidence="2" id="KW-0813">Transport</keyword>
<accession>A0ABX2FUE1</accession>
<evidence type="ECO:0000256" key="2">
    <source>
        <dbReference type="ARBA" id="ARBA00022448"/>
    </source>
</evidence>
<dbReference type="PANTHER" id="PTHR30069">
    <property type="entry name" value="TONB-DEPENDENT OUTER MEMBRANE RECEPTOR"/>
    <property type="match status" value="1"/>
</dbReference>
<evidence type="ECO:0000259" key="13">
    <source>
        <dbReference type="Pfam" id="PF07715"/>
    </source>
</evidence>
<evidence type="ECO:0000256" key="10">
    <source>
        <dbReference type="RuleBase" id="RU003357"/>
    </source>
</evidence>
<keyword evidence="6 10" id="KW-0798">TonB box</keyword>
<keyword evidence="3" id="KW-1134">Transmembrane beta strand</keyword>
<feature type="domain" description="TonB-dependent receptor plug" evidence="13">
    <location>
        <begin position="140"/>
        <end position="242"/>
    </location>
</feature>
<keyword evidence="7 10" id="KW-0472">Membrane</keyword>
<name>A0ABX2FUE1_9BACT</name>
<dbReference type="Gene3D" id="2.40.170.20">
    <property type="entry name" value="TonB-dependent receptor, beta-barrel domain"/>
    <property type="match status" value="1"/>
</dbReference>
<keyword evidence="15" id="KW-1185">Reference proteome</keyword>
<reference evidence="14 15" key="1">
    <citation type="submission" date="2020-05" db="EMBL/GenBank/DDBJ databases">
        <title>Genomic Encyclopedia of Type Strains, Phase IV (KMG-V): Genome sequencing to study the core and pangenomes of soil and plant-associated prokaryotes.</title>
        <authorList>
            <person name="Whitman W."/>
        </authorList>
    </citation>
    <scope>NUCLEOTIDE SEQUENCE [LARGE SCALE GENOMIC DNA]</scope>
    <source>
        <strain evidence="14 15">9A</strain>
    </source>
</reference>
<feature type="signal peptide" evidence="11">
    <location>
        <begin position="1"/>
        <end position="31"/>
    </location>
</feature>
<evidence type="ECO:0000313" key="14">
    <source>
        <dbReference type="EMBL" id="NRT20121.1"/>
    </source>
</evidence>